<dbReference type="InterPro" id="IPR001579">
    <property type="entry name" value="Glyco_hydro_18_chit_AS"/>
</dbReference>
<keyword evidence="8" id="KW-1185">Reference proteome</keyword>
<dbReference type="PROSITE" id="PS51910">
    <property type="entry name" value="GH18_2"/>
    <property type="match status" value="1"/>
</dbReference>
<dbReference type="PROSITE" id="PS01095">
    <property type="entry name" value="GH18_1"/>
    <property type="match status" value="1"/>
</dbReference>
<evidence type="ECO:0000256" key="4">
    <source>
        <dbReference type="RuleBase" id="RU004453"/>
    </source>
</evidence>
<comment type="similarity">
    <text evidence="4">Belongs to the glycosyl hydrolase 18 family.</text>
</comment>
<comment type="caution">
    <text evidence="7">The sequence shown here is derived from an EMBL/GenBank/DDBJ whole genome shotgun (WGS) entry which is preliminary data.</text>
</comment>
<reference evidence="7" key="1">
    <citation type="submission" date="2016-10" db="EMBL/GenBank/DDBJ databases">
        <title>Draft Genome Sequence of Nocardioides luteus Strain BAFB, an Alkane-Degrading Bacterium Isolated from JP-7 Polluted Soil.</title>
        <authorList>
            <person name="Brown L."/>
            <person name="Ruiz O.N."/>
            <person name="Gunasekera T."/>
        </authorList>
    </citation>
    <scope>NUCLEOTIDE SEQUENCE [LARGE SCALE GENOMIC DNA]</scope>
    <source>
        <strain evidence="7">BAFB</strain>
    </source>
</reference>
<feature type="domain" description="GH18" evidence="6">
    <location>
        <begin position="44"/>
        <end position="298"/>
    </location>
</feature>
<organism evidence="7 8">
    <name type="scientific">Nocardioides luteus</name>
    <dbReference type="NCBI Taxonomy" id="1844"/>
    <lineage>
        <taxon>Bacteria</taxon>
        <taxon>Bacillati</taxon>
        <taxon>Actinomycetota</taxon>
        <taxon>Actinomycetes</taxon>
        <taxon>Propionibacteriales</taxon>
        <taxon>Nocardioidaceae</taxon>
        <taxon>Nocardioides</taxon>
    </lineage>
</organism>
<sequence>MSVPHISRRRMLLGAGAAALGATAATGLGPASSAGAARKLASPVLMTGYVEVNNYSIGNVAKYELAGGGNVFDIGLIFAANINYDGQRAYLYNNPQVQAQLDAADVHIRPAQAKGIKILLSVLGNHQGAGFANFPDRAAAEAFADQLASAVTRYGLDGIDFDDEWAEYGANGTGQPNDFSFVYLLQALRSRLPDKLITFYYIGPSASRLSYGGVNAGDLLDYAWNPYYGTWGVPDVPGLGKSSLAPAAINIQGTSSSTAASLASRTVSQGYGVFNTYNLGSADASGYLSSVTRNLYGKETVYTG</sequence>
<dbReference type="InterPro" id="IPR006311">
    <property type="entry name" value="TAT_signal"/>
</dbReference>
<evidence type="ECO:0000256" key="1">
    <source>
        <dbReference type="ARBA" id="ARBA00022801"/>
    </source>
</evidence>
<dbReference type="SUPFAM" id="SSF51445">
    <property type="entry name" value="(Trans)glycosidases"/>
    <property type="match status" value="1"/>
</dbReference>
<evidence type="ECO:0000256" key="5">
    <source>
        <dbReference type="SAM" id="SignalP"/>
    </source>
</evidence>
<keyword evidence="2 3" id="KW-0326">Glycosidase</keyword>
<accession>A0A1J4MYA7</accession>
<proteinExistence type="inferred from homology"/>
<name>A0A1J4MYA7_9ACTN</name>
<evidence type="ECO:0000256" key="2">
    <source>
        <dbReference type="ARBA" id="ARBA00023295"/>
    </source>
</evidence>
<dbReference type="InterPro" id="IPR054861">
    <property type="entry name" value="Endoglyc_H"/>
</dbReference>
<dbReference type="InterPro" id="IPR017853">
    <property type="entry name" value="GH"/>
</dbReference>
<dbReference type="EMBL" id="JZDQ02000041">
    <property type="protein sequence ID" value="OIJ24325.1"/>
    <property type="molecule type" value="Genomic_DNA"/>
</dbReference>
<dbReference type="PROSITE" id="PS51318">
    <property type="entry name" value="TAT"/>
    <property type="match status" value="1"/>
</dbReference>
<evidence type="ECO:0000313" key="7">
    <source>
        <dbReference type="EMBL" id="OIJ24325.1"/>
    </source>
</evidence>
<dbReference type="STRING" id="1844.UG56_023395"/>
<dbReference type="GO" id="GO:0005975">
    <property type="term" value="P:carbohydrate metabolic process"/>
    <property type="evidence" value="ECO:0007669"/>
    <property type="project" value="InterPro"/>
</dbReference>
<dbReference type="GO" id="GO:0004553">
    <property type="term" value="F:hydrolase activity, hydrolyzing O-glycosyl compounds"/>
    <property type="evidence" value="ECO:0007669"/>
    <property type="project" value="InterPro"/>
</dbReference>
<keyword evidence="5" id="KW-0732">Signal</keyword>
<keyword evidence="1 3" id="KW-0378">Hydrolase</keyword>
<dbReference type="Pfam" id="PF00704">
    <property type="entry name" value="Glyco_hydro_18"/>
    <property type="match status" value="1"/>
</dbReference>
<evidence type="ECO:0000259" key="6">
    <source>
        <dbReference type="PROSITE" id="PS51910"/>
    </source>
</evidence>
<feature type="chain" id="PRO_5038485581" evidence="5">
    <location>
        <begin position="25"/>
        <end position="304"/>
    </location>
</feature>
<dbReference type="Proteomes" id="UP000033772">
    <property type="component" value="Unassembled WGS sequence"/>
</dbReference>
<evidence type="ECO:0000313" key="8">
    <source>
        <dbReference type="Proteomes" id="UP000033772"/>
    </source>
</evidence>
<dbReference type="InterPro" id="IPR001223">
    <property type="entry name" value="Glyco_hydro18_cat"/>
</dbReference>
<evidence type="ECO:0000256" key="3">
    <source>
        <dbReference type="RuleBase" id="RU000489"/>
    </source>
</evidence>
<feature type="signal peptide" evidence="5">
    <location>
        <begin position="1"/>
        <end position="24"/>
    </location>
</feature>
<dbReference type="NCBIfam" id="NF045482">
    <property type="entry name" value="Endoglyc_H"/>
    <property type="match status" value="1"/>
</dbReference>
<protein>
    <submittedName>
        <fullName evidence="7">Chitinase</fullName>
    </submittedName>
</protein>
<dbReference type="AlphaFoldDB" id="A0A1J4MYA7"/>
<gene>
    <name evidence="7" type="ORF">UG56_023395</name>
</gene>
<dbReference type="Gene3D" id="3.20.20.80">
    <property type="entry name" value="Glycosidases"/>
    <property type="match status" value="1"/>
</dbReference>
<dbReference type="OrthoDB" id="2582440at2"/>